<reference evidence="3 4" key="2">
    <citation type="journal article" date="2018" name="Int. J. Syst. Evol. Microbiol.">
        <title>Burkholderia insecticola sp. nov., a gut symbiotic bacterium of the bean bug Riptortus pedestris.</title>
        <authorList>
            <person name="Takeshita K."/>
            <person name="Tamaki H."/>
            <person name="Ohbayashi T."/>
            <person name="Meng X.-Y."/>
            <person name="Sone T."/>
            <person name="Mitani Y."/>
            <person name="Peeters C."/>
            <person name="Kikuchi Y."/>
            <person name="Vandamme P."/>
        </authorList>
    </citation>
    <scope>NUCLEOTIDE SEQUENCE [LARGE SCALE GENOMIC DNA]</scope>
    <source>
        <strain evidence="3">RPE64</strain>
        <plasmid evidence="3 4">p1</plasmid>
    </source>
</reference>
<accession>R4X3A8</accession>
<proteinExistence type="predicted"/>
<sequence length="579" mass="57830">MPRKVHPPERRNRGKARTQRGAASTLAAIWLVVAVAALGAIDIGNLFFARRSLQSVADLAASAGAQRVDSTCARSLAAANGSAGSNGFDPSATGNSLAVTCGRWDTQANAAPDFFSTNGTPANAVKVTAARTVPYFFLGPARQVTASAIAKSTDVGSFSIGTTLVSISGGTVNDLLNALLGTNLNLTLASYQGLADARVRVGDLVTAAGVGTVDQLLAAQLTAAQIARLMLTALQTTTVANASLATAIGAMGAIVNANIPGNQTIALGSKNGAPGLLSVGFANTQSALDATISPLEALLVTAEIAQAGKSAVNVGASLALPGLISAALKVQIIQPPVLAIGEAGRDPNGNWRTLAHAAQVRAFVDVSVLPLPLPAGFGGAKPMIHVPLYLEVAPGTAWLVSTQCAGAASARRSVIGVQTGLANVCVGDTPANMGAFSCSKPATLVNILGTLTVSMAASLPATMPASAQTTLTFDGVSGNGDDYKTVPAAPGASLSNALAGLSASLSAPGGLTVSSPLLPSWLLSPVAPLLVATLVPVLGTVLAGLDQVLLPVLQLLGAQVGTSTIHDLSLTCGESQLAY</sequence>
<dbReference type="Pfam" id="PF09977">
    <property type="entry name" value="Tad_C"/>
    <property type="match status" value="1"/>
</dbReference>
<name>R4X3A8_9BURK</name>
<dbReference type="HOGENOM" id="CLU_022237_0_0_4"/>
<dbReference type="RefSeq" id="WP_016347960.1">
    <property type="nucleotide sequence ID" value="NC_021289.1"/>
</dbReference>
<keyword evidence="4" id="KW-1185">Reference proteome</keyword>
<evidence type="ECO:0000313" key="4">
    <source>
        <dbReference type="Proteomes" id="UP000013966"/>
    </source>
</evidence>
<dbReference type="KEGG" id="buo:BRPE64_DCDS03150"/>
<evidence type="ECO:0000259" key="2">
    <source>
        <dbReference type="Pfam" id="PF09977"/>
    </source>
</evidence>
<keyword evidence="3" id="KW-0614">Plasmid</keyword>
<protein>
    <recommendedName>
        <fullName evidence="2">DUF2134 domain-containing protein</fullName>
    </recommendedName>
</protein>
<dbReference type="Proteomes" id="UP000013966">
    <property type="component" value="Plasmid p1"/>
</dbReference>
<evidence type="ECO:0000313" key="3">
    <source>
        <dbReference type="EMBL" id="BAN27251.1"/>
    </source>
</evidence>
<dbReference type="EMBL" id="AP013061">
    <property type="protein sequence ID" value="BAN27251.1"/>
    <property type="molecule type" value="Genomic_DNA"/>
</dbReference>
<dbReference type="OrthoDB" id="8534992at2"/>
<dbReference type="PATRIC" id="fig|758793.3.peg.5465"/>
<keyword evidence="1" id="KW-0812">Transmembrane</keyword>
<keyword evidence="1" id="KW-0472">Membrane</keyword>
<feature type="domain" description="DUF2134" evidence="2">
    <location>
        <begin position="63"/>
        <end position="150"/>
    </location>
</feature>
<feature type="transmembrane region" description="Helical" evidence="1">
    <location>
        <begin position="21"/>
        <end position="41"/>
    </location>
</feature>
<reference evidence="3 4" key="1">
    <citation type="journal article" date="2013" name="Genome Announc.">
        <title>Complete Genome Sequence of Burkholderia sp. Strain RPE64, Bacterial Symbiont of the Bean Bug Riptortus pedestris.</title>
        <authorList>
            <person name="Shibata T.F."/>
            <person name="Maeda T."/>
            <person name="Nikoh N."/>
            <person name="Yamaguchi K."/>
            <person name="Oshima K."/>
            <person name="Hattori M."/>
            <person name="Nishiyama T."/>
            <person name="Hasebe M."/>
            <person name="Fukatsu T."/>
            <person name="Kikuchi Y."/>
            <person name="Shigenobu S."/>
        </authorList>
    </citation>
    <scope>NUCLEOTIDE SEQUENCE [LARGE SCALE GENOMIC DNA]</scope>
    <source>
        <plasmid evidence="3 4">p1</plasmid>
    </source>
</reference>
<dbReference type="InterPro" id="IPR018705">
    <property type="entry name" value="DUF2134_membrane"/>
</dbReference>
<geneLocation type="plasmid" evidence="3 4">
    <name>p1</name>
</geneLocation>
<keyword evidence="1" id="KW-1133">Transmembrane helix</keyword>
<evidence type="ECO:0000256" key="1">
    <source>
        <dbReference type="SAM" id="Phobius"/>
    </source>
</evidence>
<dbReference type="AlphaFoldDB" id="R4X3A8"/>
<gene>
    <name evidence="3" type="ORF">BRPE64_DCDS03150</name>
</gene>
<organism evidence="3 4">
    <name type="scientific">Caballeronia insecticola</name>
    <dbReference type="NCBI Taxonomy" id="758793"/>
    <lineage>
        <taxon>Bacteria</taxon>
        <taxon>Pseudomonadati</taxon>
        <taxon>Pseudomonadota</taxon>
        <taxon>Betaproteobacteria</taxon>
        <taxon>Burkholderiales</taxon>
        <taxon>Burkholderiaceae</taxon>
        <taxon>Caballeronia</taxon>
    </lineage>
</organism>